<dbReference type="Pfam" id="PF00675">
    <property type="entry name" value="Peptidase_M16"/>
    <property type="match status" value="1"/>
</dbReference>
<proteinExistence type="inferred from homology"/>
<organism evidence="11 12">
    <name type="scientific">Diversispora eburnea</name>
    <dbReference type="NCBI Taxonomy" id="1213867"/>
    <lineage>
        <taxon>Eukaryota</taxon>
        <taxon>Fungi</taxon>
        <taxon>Fungi incertae sedis</taxon>
        <taxon>Mucoromycota</taxon>
        <taxon>Glomeromycotina</taxon>
        <taxon>Glomeromycetes</taxon>
        <taxon>Diversisporales</taxon>
        <taxon>Diversisporaceae</taxon>
        <taxon>Diversispora</taxon>
    </lineage>
</organism>
<dbReference type="InterPro" id="IPR007863">
    <property type="entry name" value="Peptidase_M16_C"/>
</dbReference>
<evidence type="ECO:0000313" key="12">
    <source>
        <dbReference type="Proteomes" id="UP000789706"/>
    </source>
</evidence>
<evidence type="ECO:0000256" key="4">
    <source>
        <dbReference type="ARBA" id="ARBA00022801"/>
    </source>
</evidence>
<feature type="domain" description="Peptidase M16 C-terminal" evidence="9">
    <location>
        <begin position="586"/>
        <end position="712"/>
    </location>
</feature>
<dbReference type="AlphaFoldDB" id="A0A9N8VLB8"/>
<feature type="domain" description="Peptidase M16 middle/third" evidence="10">
    <location>
        <begin position="300"/>
        <end position="581"/>
    </location>
</feature>
<protein>
    <submittedName>
        <fullName evidence="11">2994_t:CDS:1</fullName>
    </submittedName>
</protein>
<name>A0A9N8VLB8_9GLOM</name>
<keyword evidence="2" id="KW-0645">Protease</keyword>
<dbReference type="InterPro" id="IPR011765">
    <property type="entry name" value="Pept_M16_N"/>
</dbReference>
<dbReference type="Gene3D" id="3.30.830.10">
    <property type="entry name" value="Metalloenzyme, LuxS/M16 peptidase-like"/>
    <property type="match status" value="6"/>
</dbReference>
<evidence type="ECO:0000256" key="7">
    <source>
        <dbReference type="RuleBase" id="RU004447"/>
    </source>
</evidence>
<feature type="domain" description="Peptidase M16 C-terminal" evidence="9">
    <location>
        <begin position="168"/>
        <end position="268"/>
    </location>
</feature>
<dbReference type="InterPro" id="IPR001431">
    <property type="entry name" value="Pept_M16_Zn_BS"/>
</dbReference>
<evidence type="ECO:0000259" key="9">
    <source>
        <dbReference type="Pfam" id="PF05193"/>
    </source>
</evidence>
<keyword evidence="12" id="KW-1185">Reference proteome</keyword>
<dbReference type="PROSITE" id="PS00143">
    <property type="entry name" value="INSULINASE"/>
    <property type="match status" value="1"/>
</dbReference>
<dbReference type="GO" id="GO:0043171">
    <property type="term" value="P:peptide catabolic process"/>
    <property type="evidence" value="ECO:0007669"/>
    <property type="project" value="TreeGrafter"/>
</dbReference>
<dbReference type="GO" id="GO:0005829">
    <property type="term" value="C:cytosol"/>
    <property type="evidence" value="ECO:0007669"/>
    <property type="project" value="TreeGrafter"/>
</dbReference>
<evidence type="ECO:0000256" key="6">
    <source>
        <dbReference type="ARBA" id="ARBA00023049"/>
    </source>
</evidence>
<gene>
    <name evidence="11" type="ORF">DEBURN_LOCUS2310</name>
</gene>
<evidence type="ECO:0000259" key="8">
    <source>
        <dbReference type="Pfam" id="PF00675"/>
    </source>
</evidence>
<dbReference type="PANTHER" id="PTHR43690">
    <property type="entry name" value="NARDILYSIN"/>
    <property type="match status" value="1"/>
</dbReference>
<evidence type="ECO:0000256" key="1">
    <source>
        <dbReference type="ARBA" id="ARBA00007261"/>
    </source>
</evidence>
<keyword evidence="5" id="KW-0862">Zinc</keyword>
<keyword evidence="4" id="KW-0378">Hydrolase</keyword>
<dbReference type="Pfam" id="PF05193">
    <property type="entry name" value="Peptidase_M16_C"/>
    <property type="match status" value="2"/>
</dbReference>
<dbReference type="PANTHER" id="PTHR43690:SF18">
    <property type="entry name" value="INSULIN-DEGRADING ENZYME-RELATED"/>
    <property type="match status" value="1"/>
</dbReference>
<feature type="domain" description="Peptidase M16 N-terminal" evidence="8">
    <location>
        <begin position="51"/>
        <end position="107"/>
    </location>
</feature>
<dbReference type="GO" id="GO:0046872">
    <property type="term" value="F:metal ion binding"/>
    <property type="evidence" value="ECO:0007669"/>
    <property type="project" value="UniProtKB-KW"/>
</dbReference>
<comment type="caution">
    <text evidence="11">The sequence shown here is derived from an EMBL/GenBank/DDBJ whole genome shotgun (WGS) entry which is preliminary data.</text>
</comment>
<dbReference type="Pfam" id="PF16187">
    <property type="entry name" value="Peptidase_M16_M"/>
    <property type="match status" value="1"/>
</dbReference>
<keyword evidence="3" id="KW-0479">Metal-binding</keyword>
<comment type="similarity">
    <text evidence="1 7">Belongs to the peptidase M16 family.</text>
</comment>
<evidence type="ECO:0000256" key="2">
    <source>
        <dbReference type="ARBA" id="ARBA00022670"/>
    </source>
</evidence>
<sequence>MAATEDFINKLSPNFLISPDKTYATLNVPIEKSENDDREYRLIKLANELEILLIHDPNTDKSSAAMDVKIGQIHDPPNLQGLSHFCEHLLFMGSEKYPKDNEYTELVMNIWKDPWTDKELNAVDSDDNWKKYQLERSLSNQNHPFSQFGIGNIESLKEIPLKAGLDVREELIKHHKKYYSANLMKLVVLGREPLDQLNNWVVEQFSGVKNKSIPNLISIKPVKNAHNLEITFPFPDQTPLYETKPSRYISHLIGHEGEGSILSLLKKKVLIQFTKVLISQCTKFRLILPTKVKTIASIDFRFLEKGSPSGYTSGLSAYMQYPYPRELILSTPHLIRKYDAKLITEGLNFLNWNTCILTLSSKLLSGFNKKEKWFDTEYKFEPINPKFLQELQDLTLNPELKITGPNEFIPSNFEVKKIENVKPLERPFLIKDTKLSRLWYKKDDRFWVPKVEAHFLLNTPLANVTPLHSVMTGLYIDLVIDAFSDFAYDAGMAGLTYYLYDQGNGIGVSVTGYNDKAILFLDKIIQKMKNFIIGPERFLKIKEELKRTLQNRLLDSPYELAMCNTSYIINQKIWSFQERLDVLDEINYQDVQEFYPKLFKQMFFEGLVHGNIDKLEAINMIEIIENILESKELSSSQLIDNRSLLLKEGKYAYFKEVKDEKEINSAIDYYIQIGDIMDKNLRAKLSLIGQIADEPCYNQLRTQEQLDRVTGSMGFRIIIQSEKDTIYLENRIEEFFNKLQ</sequence>
<evidence type="ECO:0000313" key="11">
    <source>
        <dbReference type="EMBL" id="CAG8454105.1"/>
    </source>
</evidence>
<evidence type="ECO:0000256" key="5">
    <source>
        <dbReference type="ARBA" id="ARBA00022833"/>
    </source>
</evidence>
<evidence type="ECO:0000256" key="3">
    <source>
        <dbReference type="ARBA" id="ARBA00022723"/>
    </source>
</evidence>
<reference evidence="11" key="1">
    <citation type="submission" date="2021-06" db="EMBL/GenBank/DDBJ databases">
        <authorList>
            <person name="Kallberg Y."/>
            <person name="Tangrot J."/>
            <person name="Rosling A."/>
        </authorList>
    </citation>
    <scope>NUCLEOTIDE SEQUENCE</scope>
    <source>
        <strain evidence="11">AZ414A</strain>
    </source>
</reference>
<feature type="non-terminal residue" evidence="11">
    <location>
        <position position="1"/>
    </location>
</feature>
<dbReference type="InterPro" id="IPR032632">
    <property type="entry name" value="Peptidase_M16_M"/>
</dbReference>
<dbReference type="GO" id="GO:0051603">
    <property type="term" value="P:proteolysis involved in protein catabolic process"/>
    <property type="evidence" value="ECO:0007669"/>
    <property type="project" value="TreeGrafter"/>
</dbReference>
<dbReference type="GO" id="GO:0005739">
    <property type="term" value="C:mitochondrion"/>
    <property type="evidence" value="ECO:0007669"/>
    <property type="project" value="TreeGrafter"/>
</dbReference>
<dbReference type="Proteomes" id="UP000789706">
    <property type="component" value="Unassembled WGS sequence"/>
</dbReference>
<accession>A0A9N8VLB8</accession>
<dbReference type="EMBL" id="CAJVPK010000123">
    <property type="protein sequence ID" value="CAG8454105.1"/>
    <property type="molecule type" value="Genomic_DNA"/>
</dbReference>
<dbReference type="OrthoDB" id="952271at2759"/>
<evidence type="ECO:0000259" key="10">
    <source>
        <dbReference type="Pfam" id="PF16187"/>
    </source>
</evidence>
<dbReference type="InterPro" id="IPR050626">
    <property type="entry name" value="Peptidase_M16"/>
</dbReference>
<dbReference type="GO" id="GO:0004222">
    <property type="term" value="F:metalloendopeptidase activity"/>
    <property type="evidence" value="ECO:0007669"/>
    <property type="project" value="InterPro"/>
</dbReference>
<dbReference type="FunFam" id="3.30.830.10:FF:000003">
    <property type="entry name" value="Insulin-degrading enzyme"/>
    <property type="match status" value="1"/>
</dbReference>
<keyword evidence="6" id="KW-0482">Metalloprotease</keyword>
<dbReference type="SUPFAM" id="SSF63411">
    <property type="entry name" value="LuxS/MPP-like metallohydrolase"/>
    <property type="match status" value="4"/>
</dbReference>
<dbReference type="InterPro" id="IPR011249">
    <property type="entry name" value="Metalloenz_LuxS/M16"/>
</dbReference>